<evidence type="ECO:0000256" key="4">
    <source>
        <dbReference type="ARBA" id="ARBA00022960"/>
    </source>
</evidence>
<feature type="transmembrane region" description="Helical" evidence="12">
    <location>
        <begin position="21"/>
        <end position="42"/>
    </location>
</feature>
<feature type="transmembrane region" description="Helical" evidence="12">
    <location>
        <begin position="253"/>
        <end position="274"/>
    </location>
</feature>
<evidence type="ECO:0000256" key="10">
    <source>
        <dbReference type="PIRNR" id="PIRNR002869"/>
    </source>
</evidence>
<dbReference type="AlphaFoldDB" id="A0A517P5U8"/>
<reference evidence="13 14" key="1">
    <citation type="submission" date="2019-02" db="EMBL/GenBank/DDBJ databases">
        <title>Deep-cultivation of Planctomycetes and their phenomic and genomic characterization uncovers novel biology.</title>
        <authorList>
            <person name="Wiegand S."/>
            <person name="Jogler M."/>
            <person name="Boedeker C."/>
            <person name="Pinto D."/>
            <person name="Vollmers J."/>
            <person name="Rivas-Marin E."/>
            <person name="Kohn T."/>
            <person name="Peeters S.H."/>
            <person name="Heuer A."/>
            <person name="Rast P."/>
            <person name="Oberbeckmann S."/>
            <person name="Bunk B."/>
            <person name="Jeske O."/>
            <person name="Meyerdierks A."/>
            <person name="Storesund J.E."/>
            <person name="Kallscheuer N."/>
            <person name="Luecker S."/>
            <person name="Lage O.M."/>
            <person name="Pohl T."/>
            <person name="Merkel B.J."/>
            <person name="Hornburger P."/>
            <person name="Mueller R.-W."/>
            <person name="Bruemmer F."/>
            <person name="Labrenz M."/>
            <person name="Spormann A.M."/>
            <person name="Op den Camp H."/>
            <person name="Overmann J."/>
            <person name="Amann R."/>
            <person name="Jetten M.S.M."/>
            <person name="Mascher T."/>
            <person name="Medema M.H."/>
            <person name="Devos D.P."/>
            <person name="Kaster A.-K."/>
            <person name="Ovreas L."/>
            <person name="Rohde M."/>
            <person name="Galperin M.Y."/>
            <person name="Jogler C."/>
        </authorList>
    </citation>
    <scope>NUCLEOTIDE SEQUENCE [LARGE SCALE GENOMIC DNA]</scope>
    <source>
        <strain evidence="13 14">CA12</strain>
    </source>
</reference>
<keyword evidence="3 12" id="KW-0812">Transmembrane</keyword>
<gene>
    <name evidence="13" type="primary">murJ</name>
    <name evidence="13" type="ORF">CA12_08260</name>
</gene>
<evidence type="ECO:0000256" key="11">
    <source>
        <dbReference type="SAM" id="MobiDB-lite"/>
    </source>
</evidence>
<feature type="transmembrane region" description="Helical" evidence="12">
    <location>
        <begin position="176"/>
        <end position="203"/>
    </location>
</feature>
<accession>A0A517P5U8</accession>
<dbReference type="InterPro" id="IPR051050">
    <property type="entry name" value="Lipid_II_flippase_MurJ/MviN"/>
</dbReference>
<proteinExistence type="inferred from homology"/>
<dbReference type="GO" id="GO:0034204">
    <property type="term" value="P:lipid translocation"/>
    <property type="evidence" value="ECO:0007669"/>
    <property type="project" value="TreeGrafter"/>
</dbReference>
<dbReference type="NCBIfam" id="TIGR01695">
    <property type="entry name" value="murJ_mviN"/>
    <property type="match status" value="1"/>
</dbReference>
<evidence type="ECO:0000256" key="1">
    <source>
        <dbReference type="ARBA" id="ARBA00004651"/>
    </source>
</evidence>
<feature type="transmembrane region" description="Helical" evidence="12">
    <location>
        <begin position="494"/>
        <end position="517"/>
    </location>
</feature>
<keyword evidence="5 10" id="KW-0573">Peptidoglycan synthesis</keyword>
<evidence type="ECO:0000256" key="5">
    <source>
        <dbReference type="ARBA" id="ARBA00022984"/>
    </source>
</evidence>
<dbReference type="PANTHER" id="PTHR47019">
    <property type="entry name" value="LIPID II FLIPPASE MURJ"/>
    <property type="match status" value="1"/>
</dbReference>
<feature type="transmembrane region" description="Helical" evidence="12">
    <location>
        <begin position="397"/>
        <end position="419"/>
    </location>
</feature>
<feature type="region of interest" description="Disordered" evidence="11">
    <location>
        <begin position="1"/>
        <end position="21"/>
    </location>
</feature>
<dbReference type="Proteomes" id="UP000318741">
    <property type="component" value="Chromosome"/>
</dbReference>
<comment type="function">
    <text evidence="8 10">Involved in peptidoglycan biosynthesis. Transports lipid-linked peptidoglycan precursors from the inner to the outer leaflet of the cytoplasmic membrane.</text>
</comment>
<keyword evidence="2 10" id="KW-1003">Cell membrane</keyword>
<organism evidence="13 14">
    <name type="scientific">Alienimonas californiensis</name>
    <dbReference type="NCBI Taxonomy" id="2527989"/>
    <lineage>
        <taxon>Bacteria</taxon>
        <taxon>Pseudomonadati</taxon>
        <taxon>Planctomycetota</taxon>
        <taxon>Planctomycetia</taxon>
        <taxon>Planctomycetales</taxon>
        <taxon>Planctomycetaceae</taxon>
        <taxon>Alienimonas</taxon>
    </lineage>
</organism>
<name>A0A517P5U8_9PLAN</name>
<dbReference type="GO" id="GO:0015648">
    <property type="term" value="F:lipid-linked peptidoglycan transporter activity"/>
    <property type="evidence" value="ECO:0007669"/>
    <property type="project" value="UniProtKB-UniRule"/>
</dbReference>
<evidence type="ECO:0000313" key="13">
    <source>
        <dbReference type="EMBL" id="QDT14747.1"/>
    </source>
</evidence>
<dbReference type="RefSeq" id="WP_165700541.1">
    <property type="nucleotide sequence ID" value="NZ_CP036265.1"/>
</dbReference>
<feature type="transmembrane region" description="Helical" evidence="12">
    <location>
        <begin position="48"/>
        <end position="67"/>
    </location>
</feature>
<dbReference type="EMBL" id="CP036265">
    <property type="protein sequence ID" value="QDT14747.1"/>
    <property type="molecule type" value="Genomic_DNA"/>
</dbReference>
<evidence type="ECO:0000313" key="14">
    <source>
        <dbReference type="Proteomes" id="UP000318741"/>
    </source>
</evidence>
<feature type="transmembrane region" description="Helical" evidence="12">
    <location>
        <begin position="426"/>
        <end position="447"/>
    </location>
</feature>
<comment type="similarity">
    <text evidence="9 10">Belongs to the MurJ/MviN family.</text>
</comment>
<feature type="transmembrane region" description="Helical" evidence="12">
    <location>
        <begin position="523"/>
        <end position="542"/>
    </location>
</feature>
<keyword evidence="6 12" id="KW-1133">Transmembrane helix</keyword>
<feature type="transmembrane region" description="Helical" evidence="12">
    <location>
        <begin position="453"/>
        <end position="473"/>
    </location>
</feature>
<dbReference type="GO" id="GO:0071555">
    <property type="term" value="P:cell wall organization"/>
    <property type="evidence" value="ECO:0007669"/>
    <property type="project" value="UniProtKB-UniRule"/>
</dbReference>
<feature type="transmembrane region" description="Helical" evidence="12">
    <location>
        <begin position="319"/>
        <end position="337"/>
    </location>
</feature>
<feature type="transmembrane region" description="Helical" evidence="12">
    <location>
        <begin position="104"/>
        <end position="133"/>
    </location>
</feature>
<evidence type="ECO:0000256" key="9">
    <source>
        <dbReference type="ARBA" id="ARBA00061532"/>
    </source>
</evidence>
<keyword evidence="7 10" id="KW-0472">Membrane</keyword>
<dbReference type="PIRSF" id="PIRSF002869">
    <property type="entry name" value="MviN"/>
    <property type="match status" value="1"/>
</dbReference>
<protein>
    <recommendedName>
        <fullName evidence="10">Lipid II flippase</fullName>
    </recommendedName>
</protein>
<feature type="transmembrane region" description="Helical" evidence="12">
    <location>
        <begin position="145"/>
        <end position="164"/>
    </location>
</feature>
<dbReference type="InterPro" id="IPR004268">
    <property type="entry name" value="MurJ"/>
</dbReference>
<dbReference type="GO" id="GO:0008360">
    <property type="term" value="P:regulation of cell shape"/>
    <property type="evidence" value="ECO:0007669"/>
    <property type="project" value="UniProtKB-UniRule"/>
</dbReference>
<feature type="transmembrane region" description="Helical" evidence="12">
    <location>
        <begin position="209"/>
        <end position="233"/>
    </location>
</feature>
<keyword evidence="14" id="KW-1185">Reference proteome</keyword>
<evidence type="ECO:0000256" key="8">
    <source>
        <dbReference type="ARBA" id="ARBA00060041"/>
    </source>
</evidence>
<evidence type="ECO:0000256" key="6">
    <source>
        <dbReference type="ARBA" id="ARBA00022989"/>
    </source>
</evidence>
<dbReference type="GO" id="GO:0005886">
    <property type="term" value="C:plasma membrane"/>
    <property type="evidence" value="ECO:0007669"/>
    <property type="project" value="UniProtKB-SubCell"/>
</dbReference>
<sequence>MTTAEPVPADESTRARPRRPLTGRAFQGAPVVAALTLLSRLLGLARDMATAAVFGAGPVLDAFTVAFRLPNLARRLLGEGALSAAVLPALVKTREDRGEVESDALAAAVIGRLTVGVGLATLLAEVVLIPLALGWVGDLDEEWRLLWGLTAACGPLATFTCVGAQYAAALHARRRFAAAALCPVLLNLFWIAGTVGAALWIAAGAGTERAIYSVAAAVSVGGAAQVVLMAVALRRAGFVWRWDPVGTRPALRAIRAAVAPALFGLSIAQMNSLIDGFAAWGFAAPADDPTAEFLPGLLPGVGYPLRPGAASELYFGQRLYQFPVGLLGVTVGTVLFPRFAAASRGELRGVTLAGLRSALYLGVPASVGLVLTADLLADALLRHGEFDRQAAAETAAAAAWLGAGAWAGCGLSIASRVFYASDDHRTPVWVGVWAVGANLVLNVALVWPLGVSGLAAACTAATCGQFLALLWLLRRAIPEWRMAALWPATWRSAAGAAVVAAACLAARALSGPAGLGWPAEGELLAAVVAGSLAFLPAARLLGMREAWELVGLGRRRV</sequence>
<keyword evidence="4 10" id="KW-0133">Cell shape</keyword>
<evidence type="ECO:0000256" key="2">
    <source>
        <dbReference type="ARBA" id="ARBA00022475"/>
    </source>
</evidence>
<feature type="transmembrane region" description="Helical" evidence="12">
    <location>
        <begin position="358"/>
        <end position="377"/>
    </location>
</feature>
<keyword evidence="10" id="KW-0961">Cell wall biogenesis/degradation</keyword>
<dbReference type="PANTHER" id="PTHR47019:SF1">
    <property type="entry name" value="LIPID II FLIPPASE MURJ"/>
    <property type="match status" value="1"/>
</dbReference>
<evidence type="ECO:0000256" key="7">
    <source>
        <dbReference type="ARBA" id="ARBA00023136"/>
    </source>
</evidence>
<dbReference type="KEGG" id="acaf:CA12_08260"/>
<evidence type="ECO:0000256" key="3">
    <source>
        <dbReference type="ARBA" id="ARBA00022692"/>
    </source>
</evidence>
<dbReference type="GO" id="GO:0009252">
    <property type="term" value="P:peptidoglycan biosynthetic process"/>
    <property type="evidence" value="ECO:0007669"/>
    <property type="project" value="UniProtKB-UniRule"/>
</dbReference>
<comment type="subcellular location">
    <subcellularLocation>
        <location evidence="1">Cell membrane</location>
        <topology evidence="1">Multi-pass membrane protein</topology>
    </subcellularLocation>
</comment>
<evidence type="ECO:0000256" key="12">
    <source>
        <dbReference type="SAM" id="Phobius"/>
    </source>
</evidence>
<keyword evidence="10" id="KW-0813">Transport</keyword>
<dbReference type="PRINTS" id="PR01806">
    <property type="entry name" value="VIRFACTRMVIN"/>
</dbReference>
<dbReference type="Pfam" id="PF03023">
    <property type="entry name" value="MurJ"/>
    <property type="match status" value="1"/>
</dbReference>